<evidence type="ECO:0000256" key="5">
    <source>
        <dbReference type="ARBA" id="ARBA00022741"/>
    </source>
</evidence>
<dbReference type="EMBL" id="LYDR01000158">
    <property type="protein sequence ID" value="ODA27925.1"/>
    <property type="molecule type" value="Genomic_DNA"/>
</dbReference>
<dbReference type="Gene3D" id="1.10.10.410">
    <property type="match status" value="1"/>
</dbReference>
<dbReference type="STRING" id="1841610.A6X21_13665"/>
<keyword evidence="7 11" id="KW-0648">Protein biosynthesis</keyword>
<name>A0A1C3E3V3_9PLAN</name>
<dbReference type="GO" id="GO:0050567">
    <property type="term" value="F:glutaminyl-tRNA synthase (glutamine-hydrolyzing) activity"/>
    <property type="evidence" value="ECO:0007669"/>
    <property type="project" value="UniProtKB-UniRule"/>
</dbReference>
<dbReference type="AlphaFoldDB" id="A0A1C3E3V3"/>
<dbReference type="GO" id="GO:0005524">
    <property type="term" value="F:ATP binding"/>
    <property type="evidence" value="ECO:0007669"/>
    <property type="project" value="UniProtKB-KW"/>
</dbReference>
<dbReference type="Pfam" id="PF02637">
    <property type="entry name" value="GatB_Yqey"/>
    <property type="match status" value="1"/>
</dbReference>
<dbReference type="InterPro" id="IPR023168">
    <property type="entry name" value="GatB_Yqey_C_2"/>
</dbReference>
<dbReference type="SUPFAM" id="SSF89095">
    <property type="entry name" value="GatB/YqeY motif"/>
    <property type="match status" value="1"/>
</dbReference>
<organism evidence="13 14">
    <name type="scientific">Planctopirus hydrillae</name>
    <dbReference type="NCBI Taxonomy" id="1841610"/>
    <lineage>
        <taxon>Bacteria</taxon>
        <taxon>Pseudomonadati</taxon>
        <taxon>Planctomycetota</taxon>
        <taxon>Planctomycetia</taxon>
        <taxon>Planctomycetales</taxon>
        <taxon>Planctomycetaceae</taxon>
        <taxon>Planctopirus</taxon>
    </lineage>
</organism>
<keyword evidence="6 11" id="KW-0067">ATP-binding</keyword>
<comment type="subunit">
    <text evidence="2 11">Heterotrimer of A, B and C subunits.</text>
</comment>
<dbReference type="NCBIfam" id="TIGR00133">
    <property type="entry name" value="gatB"/>
    <property type="match status" value="1"/>
</dbReference>
<dbReference type="SMART" id="SM00845">
    <property type="entry name" value="GatB_Yqey"/>
    <property type="match status" value="1"/>
</dbReference>
<dbReference type="HAMAP" id="MF_00121">
    <property type="entry name" value="GatB"/>
    <property type="match status" value="1"/>
</dbReference>
<dbReference type="InterPro" id="IPR017958">
    <property type="entry name" value="Gln-tRNA_amidoTrfase_suB_CS"/>
</dbReference>
<gene>
    <name evidence="11" type="primary">gatB</name>
    <name evidence="13" type="ORF">A6X21_13665</name>
</gene>
<dbReference type="InterPro" id="IPR003789">
    <property type="entry name" value="Asn/Gln_tRNA_amidoTrase-B-like"/>
</dbReference>
<dbReference type="InterPro" id="IPR018027">
    <property type="entry name" value="Asn/Gln_amidotransferase"/>
</dbReference>
<evidence type="ECO:0000256" key="6">
    <source>
        <dbReference type="ARBA" id="ARBA00022840"/>
    </source>
</evidence>
<dbReference type="InterPro" id="IPR014746">
    <property type="entry name" value="Gln_synth/guanido_kin_cat_dom"/>
</dbReference>
<evidence type="ECO:0000256" key="8">
    <source>
        <dbReference type="ARBA" id="ARBA00024799"/>
    </source>
</evidence>
<accession>A0A1C3E3V3</accession>
<evidence type="ECO:0000256" key="10">
    <source>
        <dbReference type="ARBA" id="ARBA00047913"/>
    </source>
</evidence>
<dbReference type="PROSITE" id="PS01234">
    <property type="entry name" value="GATB"/>
    <property type="match status" value="1"/>
</dbReference>
<dbReference type="InterPro" id="IPR042114">
    <property type="entry name" value="GatB_C_1"/>
</dbReference>
<comment type="catalytic activity">
    <reaction evidence="10 11">
        <text>L-glutamyl-tRNA(Gln) + L-glutamine + ATP + H2O = L-glutaminyl-tRNA(Gln) + L-glutamate + ADP + phosphate + H(+)</text>
        <dbReference type="Rhea" id="RHEA:17521"/>
        <dbReference type="Rhea" id="RHEA-COMP:9681"/>
        <dbReference type="Rhea" id="RHEA-COMP:9684"/>
        <dbReference type="ChEBI" id="CHEBI:15377"/>
        <dbReference type="ChEBI" id="CHEBI:15378"/>
        <dbReference type="ChEBI" id="CHEBI:29985"/>
        <dbReference type="ChEBI" id="CHEBI:30616"/>
        <dbReference type="ChEBI" id="CHEBI:43474"/>
        <dbReference type="ChEBI" id="CHEBI:58359"/>
        <dbReference type="ChEBI" id="CHEBI:78520"/>
        <dbReference type="ChEBI" id="CHEBI:78521"/>
        <dbReference type="ChEBI" id="CHEBI:456216"/>
    </reaction>
</comment>
<evidence type="ECO:0000313" key="13">
    <source>
        <dbReference type="EMBL" id="ODA27925.1"/>
    </source>
</evidence>
<evidence type="ECO:0000259" key="12">
    <source>
        <dbReference type="SMART" id="SM00845"/>
    </source>
</evidence>
<keyword evidence="14" id="KW-1185">Reference proteome</keyword>
<dbReference type="Pfam" id="PF02934">
    <property type="entry name" value="GatB_N"/>
    <property type="match status" value="1"/>
</dbReference>
<comment type="similarity">
    <text evidence="1 11">Belongs to the GatB/GatE family. GatB subfamily.</text>
</comment>
<dbReference type="GO" id="GO:0050566">
    <property type="term" value="F:asparaginyl-tRNA synthase (glutamine-hydrolyzing) activity"/>
    <property type="evidence" value="ECO:0007669"/>
    <property type="project" value="RHEA"/>
</dbReference>
<dbReference type="NCBIfam" id="NF004012">
    <property type="entry name" value="PRK05477.1-2"/>
    <property type="match status" value="1"/>
</dbReference>
<dbReference type="GO" id="GO:0070681">
    <property type="term" value="P:glutaminyl-tRNAGln biosynthesis via transamidation"/>
    <property type="evidence" value="ECO:0007669"/>
    <property type="project" value="TreeGrafter"/>
</dbReference>
<protein>
    <recommendedName>
        <fullName evidence="3 11">Aspartyl/glutamyl-tRNA(Asn/Gln) amidotransferase subunit B</fullName>
        <shortName evidence="11">Asp/Glu-ADT subunit B</shortName>
        <ecNumber evidence="11">6.3.5.-</ecNumber>
    </recommendedName>
</protein>
<evidence type="ECO:0000256" key="7">
    <source>
        <dbReference type="ARBA" id="ARBA00022917"/>
    </source>
</evidence>
<evidence type="ECO:0000256" key="9">
    <source>
        <dbReference type="ARBA" id="ARBA00047380"/>
    </source>
</evidence>
<dbReference type="PANTHER" id="PTHR11659:SF0">
    <property type="entry name" value="GLUTAMYL-TRNA(GLN) AMIDOTRANSFERASE SUBUNIT B, MITOCHONDRIAL"/>
    <property type="match status" value="1"/>
</dbReference>
<keyword evidence="5 11" id="KW-0547">Nucleotide-binding</keyword>
<dbReference type="PANTHER" id="PTHR11659">
    <property type="entry name" value="GLUTAMYL-TRNA GLN AMIDOTRANSFERASE SUBUNIT B MITOCHONDRIAL AND PROKARYOTIC PET112-RELATED"/>
    <property type="match status" value="1"/>
</dbReference>
<evidence type="ECO:0000313" key="14">
    <source>
        <dbReference type="Proteomes" id="UP000094828"/>
    </source>
</evidence>
<feature type="domain" description="Asn/Gln amidotransferase" evidence="12">
    <location>
        <begin position="344"/>
        <end position="497"/>
    </location>
</feature>
<comment type="function">
    <text evidence="8 11">Allows the formation of correctly charged Asn-tRNA(Asn) or Gln-tRNA(Gln) through the transamidation of misacylated Asp-tRNA(Asn) or Glu-tRNA(Gln) in organisms which lack either or both of asparaginyl-tRNA or glutaminyl-tRNA synthetases. The reaction takes place in the presence of glutamine and ATP through an activated phospho-Asp-tRNA(Asn) or phospho-Glu-tRNA(Gln).</text>
</comment>
<dbReference type="Gene3D" id="1.10.150.380">
    <property type="entry name" value="GatB domain, N-terminal subdomain"/>
    <property type="match status" value="1"/>
</dbReference>
<dbReference type="InterPro" id="IPR006075">
    <property type="entry name" value="Asn/Gln-tRNA_Trfase_suB/E_cat"/>
</dbReference>
<evidence type="ECO:0000256" key="2">
    <source>
        <dbReference type="ARBA" id="ARBA00011123"/>
    </source>
</evidence>
<comment type="caution">
    <text evidence="13">The sequence shown here is derived from an EMBL/GenBank/DDBJ whole genome shotgun (WGS) entry which is preliminary data.</text>
</comment>
<dbReference type="RefSeq" id="WP_068852853.1">
    <property type="nucleotide sequence ID" value="NZ_LYDR01000158.1"/>
</dbReference>
<comment type="catalytic activity">
    <reaction evidence="9 11">
        <text>L-aspartyl-tRNA(Asn) + L-glutamine + ATP + H2O = L-asparaginyl-tRNA(Asn) + L-glutamate + ADP + phosphate + 2 H(+)</text>
        <dbReference type="Rhea" id="RHEA:14513"/>
        <dbReference type="Rhea" id="RHEA-COMP:9674"/>
        <dbReference type="Rhea" id="RHEA-COMP:9677"/>
        <dbReference type="ChEBI" id="CHEBI:15377"/>
        <dbReference type="ChEBI" id="CHEBI:15378"/>
        <dbReference type="ChEBI" id="CHEBI:29985"/>
        <dbReference type="ChEBI" id="CHEBI:30616"/>
        <dbReference type="ChEBI" id="CHEBI:43474"/>
        <dbReference type="ChEBI" id="CHEBI:58359"/>
        <dbReference type="ChEBI" id="CHEBI:78515"/>
        <dbReference type="ChEBI" id="CHEBI:78516"/>
        <dbReference type="ChEBI" id="CHEBI:456216"/>
    </reaction>
</comment>
<evidence type="ECO:0000256" key="3">
    <source>
        <dbReference type="ARBA" id="ARBA00016923"/>
    </source>
</evidence>
<dbReference type="InterPro" id="IPR017959">
    <property type="entry name" value="Asn/Gln-tRNA_amidoTrfase_suB/E"/>
</dbReference>
<evidence type="ECO:0000256" key="4">
    <source>
        <dbReference type="ARBA" id="ARBA00022598"/>
    </source>
</evidence>
<dbReference type="SUPFAM" id="SSF55931">
    <property type="entry name" value="Glutamine synthetase/guanido kinase"/>
    <property type="match status" value="1"/>
</dbReference>
<dbReference type="GO" id="GO:0006412">
    <property type="term" value="P:translation"/>
    <property type="evidence" value="ECO:0007669"/>
    <property type="project" value="UniProtKB-UniRule"/>
</dbReference>
<keyword evidence="4 11" id="KW-0436">Ligase</keyword>
<dbReference type="EC" id="6.3.5.-" evidence="11"/>
<dbReference type="InterPro" id="IPR004413">
    <property type="entry name" value="GatB"/>
</dbReference>
<proteinExistence type="inferred from homology"/>
<dbReference type="Proteomes" id="UP000094828">
    <property type="component" value="Unassembled WGS sequence"/>
</dbReference>
<sequence length="505" mass="56542">MKYDVIIGLEVHAQLQTRTKIFCGCATDFTPDAPNIRTCPVCLGLPGALPVLNKRAFEMAVKAAMGLRCQIAHFTKWDRKQYFYPDLPKGYQISQYDLPFSHSGLMEIPADPEVAGAEGLTRKVRIIRAHLEDDAGKNVHDESGRGSESQVDLNRAGTPLVEIVTEPDLRSPKEARMLLEEIRLLLLYLGVSDCNMQEGNLRCDANINLHLHHDSGITTKTPIVEIKNLNSFRFLEQACEYEVSRQLKTYGHLEEIADRTKRTFGYDPQRGVTIEQRSKEEAADYRYFPDPDLVPVIVTADQIQLWQADLPERPQDRRQRYQTQLGLSPYDAGVIIEQGRAFADFFEQIVTHGAEPKQASNWITQEIQRILNERKCSIGEFPVSAELVGTILKKVSDKQLTLKAAREALDALVSYSEENTVSHETLEKVIQERGLAIVQNDELLLNIIQQVIQKNPKPVADYLGGKQAAAGSLLGQVMREARGADPQLVKSLVTKALDALKSGNS</sequence>
<evidence type="ECO:0000256" key="1">
    <source>
        <dbReference type="ARBA" id="ARBA00005306"/>
    </source>
</evidence>
<reference evidence="13 14" key="1">
    <citation type="submission" date="2016-05" db="EMBL/GenBank/DDBJ databases">
        <title>Genomic and physiological characterization of Planctopirus sp. isolated from fresh water lake.</title>
        <authorList>
            <person name="Subhash Y."/>
            <person name="Ramana C."/>
        </authorList>
    </citation>
    <scope>NUCLEOTIDE SEQUENCE [LARGE SCALE GENOMIC DNA]</scope>
    <source>
        <strain evidence="13 14">JC280</strain>
    </source>
</reference>
<evidence type="ECO:0000256" key="11">
    <source>
        <dbReference type="HAMAP-Rule" id="MF_00121"/>
    </source>
</evidence>
<dbReference type="OrthoDB" id="9804078at2"/>
<dbReference type="NCBIfam" id="NF004014">
    <property type="entry name" value="PRK05477.1-4"/>
    <property type="match status" value="1"/>
</dbReference>